<dbReference type="PANTHER" id="PTHR22939:SF129">
    <property type="entry name" value="SERINE PROTEASE HTRA2, MITOCHONDRIAL"/>
    <property type="match status" value="1"/>
</dbReference>
<feature type="domain" description="PDZ" evidence="3">
    <location>
        <begin position="163"/>
        <end position="242"/>
    </location>
</feature>
<dbReference type="GO" id="GO:0008236">
    <property type="term" value="F:serine-type peptidase activity"/>
    <property type="evidence" value="ECO:0007669"/>
    <property type="project" value="UniProtKB-KW"/>
</dbReference>
<dbReference type="EMBL" id="JWZX01000814">
    <property type="protein sequence ID" value="KOO35585.1"/>
    <property type="molecule type" value="Genomic_DNA"/>
</dbReference>
<feature type="domain" description="PDZ" evidence="3">
    <location>
        <begin position="3"/>
        <end position="81"/>
    </location>
</feature>
<dbReference type="PANTHER" id="PTHR22939">
    <property type="entry name" value="SERINE PROTEASE FAMILY S1C HTRA-RELATED"/>
    <property type="match status" value="1"/>
</dbReference>
<dbReference type="Pfam" id="PF17820">
    <property type="entry name" value="PDZ_6"/>
    <property type="match status" value="1"/>
</dbReference>
<dbReference type="InterPro" id="IPR036034">
    <property type="entry name" value="PDZ_sf"/>
</dbReference>
<dbReference type="Pfam" id="PF00595">
    <property type="entry name" value="PDZ"/>
    <property type="match status" value="2"/>
</dbReference>
<organism evidence="4 5">
    <name type="scientific">Chrysochromulina tobinii</name>
    <dbReference type="NCBI Taxonomy" id="1460289"/>
    <lineage>
        <taxon>Eukaryota</taxon>
        <taxon>Haptista</taxon>
        <taxon>Haptophyta</taxon>
        <taxon>Prymnesiophyceae</taxon>
        <taxon>Prymnesiales</taxon>
        <taxon>Chrysochromulinaceae</taxon>
        <taxon>Chrysochromulina</taxon>
    </lineage>
</organism>
<feature type="region of interest" description="Disordered" evidence="2">
    <location>
        <begin position="286"/>
        <end position="309"/>
    </location>
</feature>
<evidence type="ECO:0000256" key="1">
    <source>
        <dbReference type="ARBA" id="ARBA00010541"/>
    </source>
</evidence>
<dbReference type="Gene3D" id="2.30.42.10">
    <property type="match status" value="3"/>
</dbReference>
<dbReference type="InterPro" id="IPR001478">
    <property type="entry name" value="PDZ"/>
</dbReference>
<evidence type="ECO:0000259" key="3">
    <source>
        <dbReference type="PROSITE" id="PS50106"/>
    </source>
</evidence>
<dbReference type="CDD" id="cd00136">
    <property type="entry name" value="PDZ_canonical"/>
    <property type="match status" value="2"/>
</dbReference>
<reference evidence="5" key="1">
    <citation type="journal article" date="2015" name="PLoS Genet.">
        <title>Genome Sequence and Transcriptome Analyses of Chrysochromulina tobin: Metabolic Tools for Enhanced Algal Fitness in the Prominent Order Prymnesiales (Haptophyceae).</title>
        <authorList>
            <person name="Hovde B.T."/>
            <person name="Deodato C.R."/>
            <person name="Hunsperger H.M."/>
            <person name="Ryken S.A."/>
            <person name="Yost W."/>
            <person name="Jha R.K."/>
            <person name="Patterson J."/>
            <person name="Monnat R.J. Jr."/>
            <person name="Barlow S.B."/>
            <person name="Starkenburg S.R."/>
            <person name="Cattolico R.A."/>
        </authorList>
    </citation>
    <scope>NUCLEOTIDE SEQUENCE</scope>
    <source>
        <strain evidence="5">CCMP291</strain>
    </source>
</reference>
<feature type="region of interest" description="Disordered" evidence="2">
    <location>
        <begin position="590"/>
        <end position="611"/>
    </location>
</feature>
<evidence type="ECO:0000313" key="4">
    <source>
        <dbReference type="EMBL" id="KOO35585.1"/>
    </source>
</evidence>
<dbReference type="InterPro" id="IPR041489">
    <property type="entry name" value="PDZ_6"/>
</dbReference>
<name>A0A0M0K9U3_9EUKA</name>
<dbReference type="AlphaFoldDB" id="A0A0M0K9U3"/>
<comment type="caution">
    <text evidence="4">The sequence shown here is derived from an EMBL/GenBank/DDBJ whole genome shotgun (WGS) entry which is preliminary data.</text>
</comment>
<keyword evidence="5" id="KW-1185">Reference proteome</keyword>
<feature type="compositionally biased region" description="Acidic residues" evidence="2">
    <location>
        <begin position="602"/>
        <end position="611"/>
    </location>
</feature>
<dbReference type="OrthoDB" id="7734647at2759"/>
<evidence type="ECO:0000256" key="2">
    <source>
        <dbReference type="SAM" id="MobiDB-lite"/>
    </source>
</evidence>
<feature type="domain" description="PDZ" evidence="3">
    <location>
        <begin position="83"/>
        <end position="147"/>
    </location>
</feature>
<dbReference type="Proteomes" id="UP000037460">
    <property type="component" value="Unassembled WGS sequence"/>
</dbReference>
<protein>
    <recommendedName>
        <fullName evidence="3">PDZ domain-containing protein</fullName>
    </recommendedName>
</protein>
<gene>
    <name evidence="4" type="ORF">Ctob_014417</name>
</gene>
<sequence>MTTIIVTKSSGRLGLTCENHPKRKGALVVGLVEASTAAAAGLRVGDLIVSVNHYPVSTSKECIKHIDQSADVLQLRLACATRKVVLNKAHGCVGIETCRQPTCGVGVEVAMVVDGSPAADAGVCVGDTVLSVNGTLVRSHAQAIELVDAEDIVELVLPNDTRMVEIVKPGICCELGVTVFNNPHGSGVVVGKLVPGGLAAQALSMGDIVLAIDDNLAPDHRTAVELMDGNPNVLRLLVRERTMSEAELEGAIKRLRVCRLLACVEERMLTKLTKLARAVDARVWKRECSRSSREPSTRESTARSPDGHWAAEHEEVGVVIVLRAVAGADSAGSASGGIAVGVGAVVGADSDGAGATGGIGAHDGATCGVVSLAAEAQRAAEEAAEYAEDEISTEPLAAYDAYVVPAYGSDEEKAAVGAGAFAGSDWDEEELPAVAPDDADARMLPPSHLTAPTLNTAPSLIASHGAMALTTAPDTDDLALIASHGAMALTTAPSTEDMALTTAPVAEDVALTTAPSTEDVALSTAPNTDDVAAETVADVAEGGGLERSAVVAASPLPKVAAAAATTDADVAPEAASPRVSPFQRARRRLSMALADGPGPSELADDQDSMRI</sequence>
<proteinExistence type="inferred from homology"/>
<comment type="similarity">
    <text evidence="1">Belongs to the peptidase S1C family.</text>
</comment>
<accession>A0A0M0K9U3</accession>
<evidence type="ECO:0000313" key="5">
    <source>
        <dbReference type="Proteomes" id="UP000037460"/>
    </source>
</evidence>
<dbReference type="PROSITE" id="PS50106">
    <property type="entry name" value="PDZ"/>
    <property type="match status" value="3"/>
</dbReference>
<dbReference type="SMART" id="SM00228">
    <property type="entry name" value="PDZ"/>
    <property type="match status" value="3"/>
</dbReference>
<dbReference type="SUPFAM" id="SSF50156">
    <property type="entry name" value="PDZ domain-like"/>
    <property type="match status" value="3"/>
</dbReference>